<evidence type="ECO:0000313" key="3">
    <source>
        <dbReference type="Proteomes" id="UP000176700"/>
    </source>
</evidence>
<keyword evidence="1" id="KW-0472">Membrane</keyword>
<evidence type="ECO:0000313" key="2">
    <source>
        <dbReference type="EMBL" id="OGZ41810.1"/>
    </source>
</evidence>
<dbReference type="Proteomes" id="UP000176700">
    <property type="component" value="Unassembled WGS sequence"/>
</dbReference>
<feature type="transmembrane region" description="Helical" evidence="1">
    <location>
        <begin position="249"/>
        <end position="268"/>
    </location>
</feature>
<gene>
    <name evidence="2" type="ORF">A2W41_00770</name>
</gene>
<keyword evidence="1" id="KW-0812">Transmembrane</keyword>
<organism evidence="2 3">
    <name type="scientific">Candidatus Ryanbacteria bacterium RIFCSPHIGHO2_01_45_13</name>
    <dbReference type="NCBI Taxonomy" id="1802112"/>
    <lineage>
        <taxon>Bacteria</taxon>
        <taxon>Candidatus Ryaniibacteriota</taxon>
    </lineage>
</organism>
<feature type="transmembrane region" description="Helical" evidence="1">
    <location>
        <begin position="108"/>
        <end position="129"/>
    </location>
</feature>
<feature type="transmembrane region" description="Helical" evidence="1">
    <location>
        <begin position="220"/>
        <end position="237"/>
    </location>
</feature>
<evidence type="ECO:0000256" key="1">
    <source>
        <dbReference type="SAM" id="Phobius"/>
    </source>
</evidence>
<proteinExistence type="predicted"/>
<name>A0A1G2FW17_9BACT</name>
<reference evidence="2 3" key="1">
    <citation type="journal article" date="2016" name="Nat. Commun.">
        <title>Thousands of microbial genomes shed light on interconnected biogeochemical processes in an aquifer system.</title>
        <authorList>
            <person name="Anantharaman K."/>
            <person name="Brown C.T."/>
            <person name="Hug L.A."/>
            <person name="Sharon I."/>
            <person name="Castelle C.J."/>
            <person name="Probst A.J."/>
            <person name="Thomas B.C."/>
            <person name="Singh A."/>
            <person name="Wilkins M.J."/>
            <person name="Karaoz U."/>
            <person name="Brodie E.L."/>
            <person name="Williams K.H."/>
            <person name="Hubbard S.S."/>
            <person name="Banfield J.F."/>
        </authorList>
    </citation>
    <scope>NUCLEOTIDE SEQUENCE [LARGE SCALE GENOMIC DNA]</scope>
</reference>
<protein>
    <submittedName>
        <fullName evidence="2">Uncharacterized protein</fullName>
    </submittedName>
</protein>
<feature type="transmembrane region" description="Helical" evidence="1">
    <location>
        <begin position="177"/>
        <end position="196"/>
    </location>
</feature>
<sequence length="420" mass="47644">MVSEITPPIGLKALLMDALKAPFFPRSVFSRLSCHRSICYRTVVPFLVIIGIVWIHIHSFLLFRDPIWSDASRWILYTLLFAAFPVVVWFGVSLFLKRVFWIFSVDLPLRFFEVAVFNFVIVWAMLPLFDIPHLFLPILLLSFPFFGTHPFHFSLIIAAVAISLEFFVFLRVWLRARVLWALLASLAVLPFAKIVLEDLGFLVEEFVWRSGWIRGKYDDSVFGFIVAVPLQASLIVWRGLEVGWSRAKIASAVFLLSAASFGIGFATLRNVTPIFPGYATDSGFLDSSDGVSKTEDFVFEDSVVFPFDPLLEPIGELRCIVQFLEGTHRAEKKRGSPKARCDFAPGPDVGEGEYAFKGDTWEELEGEARMVTRWKDPELLRMLTPRNNDVRIHVETAPGDRAVFSGVWIDWTPLGNGRTP</sequence>
<keyword evidence="1" id="KW-1133">Transmembrane helix</keyword>
<dbReference type="EMBL" id="MHNI01000025">
    <property type="protein sequence ID" value="OGZ41810.1"/>
    <property type="molecule type" value="Genomic_DNA"/>
</dbReference>
<accession>A0A1G2FW17</accession>
<feature type="transmembrane region" description="Helical" evidence="1">
    <location>
        <begin position="38"/>
        <end position="62"/>
    </location>
</feature>
<comment type="caution">
    <text evidence="2">The sequence shown here is derived from an EMBL/GenBank/DDBJ whole genome shotgun (WGS) entry which is preliminary data.</text>
</comment>
<feature type="transmembrane region" description="Helical" evidence="1">
    <location>
        <begin position="74"/>
        <end position="96"/>
    </location>
</feature>
<feature type="transmembrane region" description="Helical" evidence="1">
    <location>
        <begin position="149"/>
        <end position="170"/>
    </location>
</feature>
<dbReference type="AlphaFoldDB" id="A0A1G2FW17"/>